<proteinExistence type="predicted"/>
<accession>A0A2R4SW49</accession>
<organism evidence="1 2">
    <name type="scientific">Streptomyces lunaelactis</name>
    <dbReference type="NCBI Taxonomy" id="1535768"/>
    <lineage>
        <taxon>Bacteria</taxon>
        <taxon>Bacillati</taxon>
        <taxon>Actinomycetota</taxon>
        <taxon>Actinomycetes</taxon>
        <taxon>Kitasatosporales</taxon>
        <taxon>Streptomycetaceae</taxon>
        <taxon>Streptomyces</taxon>
    </lineage>
</organism>
<dbReference type="EMBL" id="CP026304">
    <property type="protein sequence ID" value="AVZ71101.1"/>
    <property type="molecule type" value="Genomic_DNA"/>
</dbReference>
<gene>
    <name evidence="1" type="ORF">SLUN_01400</name>
</gene>
<protein>
    <submittedName>
        <fullName evidence="1">Uncharacterized protein</fullName>
    </submittedName>
</protein>
<dbReference type="KEGG" id="slk:SLUN_01400"/>
<reference evidence="1 2" key="1">
    <citation type="submission" date="2018-01" db="EMBL/GenBank/DDBJ databases">
        <title>Complete genome sequence of Streptomyces lunaelactis MM109T, a Ferroverdin A producer isolated from cave moonmilk deposits.</title>
        <authorList>
            <person name="Naome A."/>
            <person name="Martinet L."/>
            <person name="Maciejewska M."/>
            <person name="Anderssen S."/>
            <person name="Adam D."/>
            <person name="Tenconi E."/>
            <person name="Deflandre B."/>
            <person name="Arguelles-Arias A."/>
            <person name="Calusinska M."/>
            <person name="Copieters W."/>
            <person name="Karim L."/>
            <person name="Hanikenne M."/>
            <person name="Baurain D."/>
            <person name="van Wezel G."/>
            <person name="Smargiasso N."/>
            <person name="de Pauw E."/>
            <person name="Delfosse P."/>
            <person name="Rigali S."/>
        </authorList>
    </citation>
    <scope>NUCLEOTIDE SEQUENCE [LARGE SCALE GENOMIC DNA]</scope>
    <source>
        <strain evidence="1 2">MM109</strain>
    </source>
</reference>
<dbReference type="AlphaFoldDB" id="A0A2R4SW49"/>
<sequence length="135" mass="15812">MFDSLWPACFRDRQIFWGEPQLVKKRHDASFQTVVERRRVQLKRNLLDLVLQALGPSYTVLYQPDRAGLRLLSKFTYQIMESEPNPDNLVLSAVMKRALEFFTVFYLEVDQQVSAAAQPCLKGFLLENNSRHSRY</sequence>
<name>A0A2R4SW49_9ACTN</name>
<keyword evidence="2" id="KW-1185">Reference proteome</keyword>
<evidence type="ECO:0000313" key="2">
    <source>
        <dbReference type="Proteomes" id="UP000244201"/>
    </source>
</evidence>
<evidence type="ECO:0000313" key="1">
    <source>
        <dbReference type="EMBL" id="AVZ71101.1"/>
    </source>
</evidence>
<dbReference type="Proteomes" id="UP000244201">
    <property type="component" value="Chromosome"/>
</dbReference>